<gene>
    <name evidence="1" type="ORF">SAMN04488116_1319</name>
</gene>
<dbReference type="RefSeq" id="WP_131819057.1">
    <property type="nucleotide sequence ID" value="NZ_FQWL01000002.1"/>
</dbReference>
<evidence type="ECO:0000313" key="1">
    <source>
        <dbReference type="EMBL" id="SHG46272.1"/>
    </source>
</evidence>
<dbReference type="Proteomes" id="UP000184532">
    <property type="component" value="Unassembled WGS sequence"/>
</dbReference>
<dbReference type="STRING" id="570519.SAMN04488116_1319"/>
<evidence type="ECO:0000313" key="2">
    <source>
        <dbReference type="Proteomes" id="UP000184532"/>
    </source>
</evidence>
<name>A0A1M5K0C1_9FLAO</name>
<evidence type="ECO:0008006" key="3">
    <source>
        <dbReference type="Google" id="ProtNLM"/>
    </source>
</evidence>
<proteinExistence type="predicted"/>
<dbReference type="OrthoDB" id="1451860at2"/>
<keyword evidence="2" id="KW-1185">Reference proteome</keyword>
<sequence>MKKSLARIIVEPGFCMDCGSEMVKELMGIDDITNVFAYPMESLVVFQFIKANELSLALNKLMEMGHPPTGDTIKEENYVPPLCRCNGMGSNAA</sequence>
<dbReference type="EMBL" id="FQWL01000002">
    <property type="protein sequence ID" value="SHG46272.1"/>
    <property type="molecule type" value="Genomic_DNA"/>
</dbReference>
<organism evidence="1 2">
    <name type="scientific">Flagellimonas flava</name>
    <dbReference type="NCBI Taxonomy" id="570519"/>
    <lineage>
        <taxon>Bacteria</taxon>
        <taxon>Pseudomonadati</taxon>
        <taxon>Bacteroidota</taxon>
        <taxon>Flavobacteriia</taxon>
        <taxon>Flavobacteriales</taxon>
        <taxon>Flavobacteriaceae</taxon>
        <taxon>Flagellimonas</taxon>
    </lineage>
</organism>
<reference evidence="2" key="1">
    <citation type="submission" date="2016-11" db="EMBL/GenBank/DDBJ databases">
        <authorList>
            <person name="Varghese N."/>
            <person name="Submissions S."/>
        </authorList>
    </citation>
    <scope>NUCLEOTIDE SEQUENCE [LARGE SCALE GENOMIC DNA]</scope>
    <source>
        <strain evidence="2">DSM 22638</strain>
    </source>
</reference>
<protein>
    <recommendedName>
        <fullName evidence="3">Copper chaperone CopZ</fullName>
    </recommendedName>
</protein>
<accession>A0A1M5K0C1</accession>
<dbReference type="AlphaFoldDB" id="A0A1M5K0C1"/>